<name>F3QTC8_9BACT</name>
<proteinExistence type="predicted"/>
<reference evidence="2 3" key="1">
    <citation type="submission" date="2011-02" db="EMBL/GenBank/DDBJ databases">
        <authorList>
            <person name="Weinstock G."/>
            <person name="Sodergren E."/>
            <person name="Clifton S."/>
            <person name="Fulton L."/>
            <person name="Fulton B."/>
            <person name="Courtney L."/>
            <person name="Fronick C."/>
            <person name="Harrison M."/>
            <person name="Strong C."/>
            <person name="Farmer C."/>
            <person name="Delahaunty K."/>
            <person name="Markovic C."/>
            <person name="Hall O."/>
            <person name="Minx P."/>
            <person name="Tomlinson C."/>
            <person name="Mitreva M."/>
            <person name="Hou S."/>
            <person name="Chen J."/>
            <person name="Wollam A."/>
            <person name="Pepin K.H."/>
            <person name="Johnson M."/>
            <person name="Bhonagiri V."/>
            <person name="Zhang X."/>
            <person name="Suruliraj S."/>
            <person name="Warren W."/>
            <person name="Chinwalla A."/>
            <person name="Mardis E.R."/>
            <person name="Wilson R.K."/>
        </authorList>
    </citation>
    <scope>NUCLEOTIDE SEQUENCE [LARGE SCALE GENOMIC DNA]</scope>
    <source>
        <strain evidence="2 3">YIT 11841</strain>
    </source>
</reference>
<evidence type="ECO:0000313" key="2">
    <source>
        <dbReference type="EMBL" id="EGG54653.1"/>
    </source>
</evidence>
<dbReference type="EMBL" id="AFBR01000036">
    <property type="protein sequence ID" value="EGG54653.1"/>
    <property type="molecule type" value="Genomic_DNA"/>
</dbReference>
<sequence>MIMKKISTILCASLFAVMGIEAQTLKLTYGAQEIGNGATVYFGDYDKDYLEYDNQYAFFPPIYLTSDANTNVAVEVKSLDESTIDFCAFGGCINTSAENNYTVLKNDDRCKLFAGKEEDLLIEYFGKVGETDITITKRVQVSAWVPGKESDKVYFTLVMTNDDELLSVDGVQADKKKAVKVSGNVISYNFASPAGRTLSVYGLDGGKVMSQELENAKGQISLENLSAGLWLYCIEGADGKVSGKIVLNQ</sequence>
<dbReference type="STRING" id="762982.HMPREF9442_01445"/>
<dbReference type="AlphaFoldDB" id="F3QTC8"/>
<organism evidence="2 3">
    <name type="scientific">Paraprevotella xylaniphila YIT 11841</name>
    <dbReference type="NCBI Taxonomy" id="762982"/>
    <lineage>
        <taxon>Bacteria</taxon>
        <taxon>Pseudomonadati</taxon>
        <taxon>Bacteroidota</taxon>
        <taxon>Bacteroidia</taxon>
        <taxon>Bacteroidales</taxon>
        <taxon>Prevotellaceae</taxon>
        <taxon>Paraprevotella</taxon>
    </lineage>
</organism>
<keyword evidence="3" id="KW-1185">Reference proteome</keyword>
<feature type="chain" id="PRO_5003300613" description="Secretion system C-terminal sorting domain-containing protein" evidence="1">
    <location>
        <begin position="23"/>
        <end position="249"/>
    </location>
</feature>
<feature type="signal peptide" evidence="1">
    <location>
        <begin position="1"/>
        <end position="22"/>
    </location>
</feature>
<comment type="caution">
    <text evidence="2">The sequence shown here is derived from an EMBL/GenBank/DDBJ whole genome shotgun (WGS) entry which is preliminary data.</text>
</comment>
<evidence type="ECO:0000256" key="1">
    <source>
        <dbReference type="SAM" id="SignalP"/>
    </source>
</evidence>
<dbReference type="HOGENOM" id="CLU_1160201_0_0_10"/>
<evidence type="ECO:0008006" key="4">
    <source>
        <dbReference type="Google" id="ProtNLM"/>
    </source>
</evidence>
<evidence type="ECO:0000313" key="3">
    <source>
        <dbReference type="Proteomes" id="UP000005546"/>
    </source>
</evidence>
<protein>
    <recommendedName>
        <fullName evidence="4">Secretion system C-terminal sorting domain-containing protein</fullName>
    </recommendedName>
</protein>
<dbReference type="NCBIfam" id="TIGR04183">
    <property type="entry name" value="Por_Secre_tail"/>
    <property type="match status" value="1"/>
</dbReference>
<dbReference type="Proteomes" id="UP000005546">
    <property type="component" value="Unassembled WGS sequence"/>
</dbReference>
<gene>
    <name evidence="2" type="ORF">HMPREF9442_01445</name>
</gene>
<keyword evidence="1" id="KW-0732">Signal</keyword>
<dbReference type="InterPro" id="IPR026444">
    <property type="entry name" value="Secre_tail"/>
</dbReference>
<accession>F3QTC8</accession>